<dbReference type="InterPro" id="IPR014002">
    <property type="entry name" value="Agenet_dom_plant"/>
</dbReference>
<keyword evidence="2" id="KW-0539">Nucleus</keyword>
<keyword evidence="5" id="KW-1185">Reference proteome</keyword>
<dbReference type="SMART" id="SM01191">
    <property type="entry name" value="ENT"/>
    <property type="match status" value="1"/>
</dbReference>
<sequence length="401" mass="44894">MRFKKGDKVEVLSQKEVPSGAWQCAVIISGNGHTYSVSYDWSRNLEGHAIVERVPRKAIRPGPPPVQSADSWAVGDVVEVFDVGFWKMAKVVKVFDENYYLARLLGSSEEFRIHKSWIRMRQLLKDDKWVVIGKGPRLDYNNQMSSPVQRMNIRIKLPVGNGCLSSLENSSCQDSNIVSSTSLKRASPYCSPYTEAYPRKMRAIEKVCVRQQFFCRSPSSLLKKVDAVAYPRENMGEKYMHTSFISKSRNFEKENGNLNGANSCFERCSEVSDCKSDACSIESVGSCSVNGNSSSKMSGYNLAGNSEDADTLSSDADSFYSGRDVQENCSLPLKHDVAATIHRLELHAYRRTLMVMHASGSLSWEQEDLLTTLRISLHISNDEHLMEVRNLISAGTHLSVC</sequence>
<dbReference type="PANTHER" id="PTHR31917">
    <property type="entry name" value="AGENET DOMAIN-CONTAINING PROTEIN-RELATED"/>
    <property type="match status" value="1"/>
</dbReference>
<dbReference type="Proteomes" id="UP001457282">
    <property type="component" value="Unassembled WGS sequence"/>
</dbReference>
<feature type="domain" description="ENT" evidence="3">
    <location>
        <begin position="337"/>
        <end position="401"/>
    </location>
</feature>
<evidence type="ECO:0000256" key="2">
    <source>
        <dbReference type="ARBA" id="ARBA00023242"/>
    </source>
</evidence>
<evidence type="ECO:0000256" key="1">
    <source>
        <dbReference type="ARBA" id="ARBA00004123"/>
    </source>
</evidence>
<dbReference type="Pfam" id="PF05641">
    <property type="entry name" value="Agenet"/>
    <property type="match status" value="1"/>
</dbReference>
<dbReference type="GO" id="GO:0005634">
    <property type="term" value="C:nucleus"/>
    <property type="evidence" value="ECO:0007669"/>
    <property type="project" value="UniProtKB-SubCell"/>
</dbReference>
<evidence type="ECO:0000313" key="4">
    <source>
        <dbReference type="EMBL" id="KAK9946062.1"/>
    </source>
</evidence>
<dbReference type="Gene3D" id="1.10.1240.40">
    <property type="entry name" value="ENT domain"/>
    <property type="match status" value="1"/>
</dbReference>
<dbReference type="PROSITE" id="PS51138">
    <property type="entry name" value="ENT"/>
    <property type="match status" value="1"/>
</dbReference>
<dbReference type="InterPro" id="IPR036142">
    <property type="entry name" value="ENT_dom-like_sf"/>
</dbReference>
<name>A0AAW1YB48_RUBAR</name>
<gene>
    <name evidence="4" type="ORF">M0R45_011543</name>
</gene>
<dbReference type="Pfam" id="PF03735">
    <property type="entry name" value="ENT"/>
    <property type="match status" value="1"/>
</dbReference>
<proteinExistence type="predicted"/>
<reference evidence="4 5" key="1">
    <citation type="journal article" date="2023" name="G3 (Bethesda)">
        <title>A chromosome-length genome assembly and annotation of blackberry (Rubus argutus, cv. 'Hillquist').</title>
        <authorList>
            <person name="Bruna T."/>
            <person name="Aryal R."/>
            <person name="Dudchenko O."/>
            <person name="Sargent D.J."/>
            <person name="Mead D."/>
            <person name="Buti M."/>
            <person name="Cavallini A."/>
            <person name="Hytonen T."/>
            <person name="Andres J."/>
            <person name="Pham M."/>
            <person name="Weisz D."/>
            <person name="Mascagni F."/>
            <person name="Usai G."/>
            <person name="Natali L."/>
            <person name="Bassil N."/>
            <person name="Fernandez G.E."/>
            <person name="Lomsadze A."/>
            <person name="Armour M."/>
            <person name="Olukolu B."/>
            <person name="Poorten T."/>
            <person name="Britton C."/>
            <person name="Davik J."/>
            <person name="Ashrafi H."/>
            <person name="Aiden E.L."/>
            <person name="Borodovsky M."/>
            <person name="Worthington M."/>
        </authorList>
    </citation>
    <scope>NUCLEOTIDE SEQUENCE [LARGE SCALE GENOMIC DNA]</scope>
    <source>
        <strain evidence="4">PI 553951</strain>
    </source>
</reference>
<dbReference type="SUPFAM" id="SSF158639">
    <property type="entry name" value="ENT-like"/>
    <property type="match status" value="1"/>
</dbReference>
<evidence type="ECO:0000259" key="3">
    <source>
        <dbReference type="PROSITE" id="PS51138"/>
    </source>
</evidence>
<dbReference type="AlphaFoldDB" id="A0AAW1YB48"/>
<protein>
    <recommendedName>
        <fullName evidence="3">ENT domain-containing protein</fullName>
    </recommendedName>
</protein>
<evidence type="ECO:0000313" key="5">
    <source>
        <dbReference type="Proteomes" id="UP001457282"/>
    </source>
</evidence>
<accession>A0AAW1YB48</accession>
<dbReference type="EMBL" id="JBEDUW010000002">
    <property type="protein sequence ID" value="KAK9946062.1"/>
    <property type="molecule type" value="Genomic_DNA"/>
</dbReference>
<dbReference type="InterPro" id="IPR005491">
    <property type="entry name" value="ENT_dom"/>
</dbReference>
<comment type="subcellular location">
    <subcellularLocation>
        <location evidence="1">Nucleus</location>
    </subcellularLocation>
</comment>
<dbReference type="PANTHER" id="PTHR31917:SF5">
    <property type="entry name" value="OS02G0204500 PROTEIN"/>
    <property type="match status" value="1"/>
</dbReference>
<comment type="caution">
    <text evidence="4">The sequence shown here is derived from an EMBL/GenBank/DDBJ whole genome shotgun (WGS) entry which is preliminary data.</text>
</comment>
<dbReference type="InterPro" id="IPR008395">
    <property type="entry name" value="Agenet-like_dom"/>
</dbReference>
<organism evidence="4 5">
    <name type="scientific">Rubus argutus</name>
    <name type="common">Southern blackberry</name>
    <dbReference type="NCBI Taxonomy" id="59490"/>
    <lineage>
        <taxon>Eukaryota</taxon>
        <taxon>Viridiplantae</taxon>
        <taxon>Streptophyta</taxon>
        <taxon>Embryophyta</taxon>
        <taxon>Tracheophyta</taxon>
        <taxon>Spermatophyta</taxon>
        <taxon>Magnoliopsida</taxon>
        <taxon>eudicotyledons</taxon>
        <taxon>Gunneridae</taxon>
        <taxon>Pentapetalae</taxon>
        <taxon>rosids</taxon>
        <taxon>fabids</taxon>
        <taxon>Rosales</taxon>
        <taxon>Rosaceae</taxon>
        <taxon>Rosoideae</taxon>
        <taxon>Rosoideae incertae sedis</taxon>
        <taxon>Rubus</taxon>
    </lineage>
</organism>
<dbReference type="SMART" id="SM00743">
    <property type="entry name" value="Agenet"/>
    <property type="match status" value="2"/>
</dbReference>